<gene>
    <name evidence="3" type="ORF">DIC66_17605</name>
</gene>
<dbReference type="Proteomes" id="UP000260665">
    <property type="component" value="Unassembled WGS sequence"/>
</dbReference>
<accession>A0A3E1R8C4</accession>
<sequence length="123" mass="13927">MPSEAAPPVRKYKYRLQFVPSAWAEWQKLDGSVKEPMRRLLKKRLDNPHVPGAALHGALAGHYKIKLNKQGYRLVYGVQDDVLIVMVMAVDKREDSVVYQSAMARVSEKMAALADAAHKRLKQ</sequence>
<dbReference type="EMBL" id="QFZK01000014">
    <property type="protein sequence ID" value="RFO95615.1"/>
    <property type="molecule type" value="Genomic_DNA"/>
</dbReference>
<dbReference type="AlphaFoldDB" id="A0A3E1R8C4"/>
<organism evidence="3 4">
    <name type="scientific">Rhodoferax lacus</name>
    <dbReference type="NCBI Taxonomy" id="2184758"/>
    <lineage>
        <taxon>Bacteria</taxon>
        <taxon>Pseudomonadati</taxon>
        <taxon>Pseudomonadota</taxon>
        <taxon>Betaproteobacteria</taxon>
        <taxon>Burkholderiales</taxon>
        <taxon>Comamonadaceae</taxon>
        <taxon>Rhodoferax</taxon>
    </lineage>
</organism>
<keyword evidence="2" id="KW-1277">Toxin-antitoxin system</keyword>
<keyword evidence="4" id="KW-1185">Reference proteome</keyword>
<dbReference type="SUPFAM" id="SSF143011">
    <property type="entry name" value="RelE-like"/>
    <property type="match status" value="1"/>
</dbReference>
<dbReference type="Pfam" id="PF05016">
    <property type="entry name" value="ParE_toxin"/>
    <property type="match status" value="1"/>
</dbReference>
<name>A0A3E1R8C4_9BURK</name>
<comment type="similarity">
    <text evidence="1">Belongs to the RelE toxin family.</text>
</comment>
<comment type="caution">
    <text evidence="3">The sequence shown here is derived from an EMBL/GenBank/DDBJ whole genome shotgun (WGS) entry which is preliminary data.</text>
</comment>
<dbReference type="RefSeq" id="WP_117179407.1">
    <property type="nucleotide sequence ID" value="NZ_QFZK01000014.1"/>
</dbReference>
<dbReference type="PANTHER" id="PTHR35601">
    <property type="entry name" value="TOXIN RELE"/>
    <property type="match status" value="1"/>
</dbReference>
<evidence type="ECO:0000313" key="4">
    <source>
        <dbReference type="Proteomes" id="UP000260665"/>
    </source>
</evidence>
<evidence type="ECO:0000313" key="3">
    <source>
        <dbReference type="EMBL" id="RFO95615.1"/>
    </source>
</evidence>
<protein>
    <submittedName>
        <fullName evidence="3">Type II toxin-antitoxin system mRNA interferase toxin, RelE/StbE family</fullName>
    </submittedName>
</protein>
<dbReference type="PANTHER" id="PTHR35601:SF1">
    <property type="entry name" value="TOXIN RELE"/>
    <property type="match status" value="1"/>
</dbReference>
<dbReference type="InterPro" id="IPR007712">
    <property type="entry name" value="RelE/ParE_toxin"/>
</dbReference>
<evidence type="ECO:0000256" key="2">
    <source>
        <dbReference type="ARBA" id="ARBA00022649"/>
    </source>
</evidence>
<proteinExistence type="inferred from homology"/>
<reference evidence="3 4" key="1">
    <citation type="submission" date="2018-05" db="EMBL/GenBank/DDBJ databases">
        <title>Rhodoferax soyangensis sp.nov., isolated from an oligotrophic freshwater lake.</title>
        <authorList>
            <person name="Park M."/>
        </authorList>
    </citation>
    <scope>NUCLEOTIDE SEQUENCE [LARGE SCALE GENOMIC DNA]</scope>
    <source>
        <strain evidence="3 4">IMCC26218</strain>
    </source>
</reference>
<dbReference type="OrthoDB" id="9801234at2"/>
<dbReference type="InterPro" id="IPR035093">
    <property type="entry name" value="RelE/ParE_toxin_dom_sf"/>
</dbReference>
<dbReference type="Gene3D" id="3.30.2310.20">
    <property type="entry name" value="RelE-like"/>
    <property type="match status" value="1"/>
</dbReference>
<evidence type="ECO:0000256" key="1">
    <source>
        <dbReference type="ARBA" id="ARBA00006226"/>
    </source>
</evidence>